<dbReference type="GO" id="GO:0004252">
    <property type="term" value="F:serine-type endopeptidase activity"/>
    <property type="evidence" value="ECO:0007669"/>
    <property type="project" value="InterPro"/>
</dbReference>
<evidence type="ECO:0000256" key="9">
    <source>
        <dbReference type="SAM" id="SignalP"/>
    </source>
</evidence>
<evidence type="ECO:0000259" key="10">
    <source>
        <dbReference type="PROSITE" id="PS50240"/>
    </source>
</evidence>
<feature type="chain" id="PRO_5008402718" description="Peptidase S1 domain-containing protein" evidence="9">
    <location>
        <begin position="33"/>
        <end position="362"/>
    </location>
</feature>
<evidence type="ECO:0000256" key="8">
    <source>
        <dbReference type="SAM" id="Phobius"/>
    </source>
</evidence>
<evidence type="ECO:0000256" key="5">
    <source>
        <dbReference type="ARBA" id="ARBA00022825"/>
    </source>
</evidence>
<dbReference type="InterPro" id="IPR009003">
    <property type="entry name" value="Peptidase_S1_PA"/>
</dbReference>
<keyword evidence="4" id="KW-0378">Hydrolase</keyword>
<dbReference type="Proteomes" id="UP000092445">
    <property type="component" value="Unassembled WGS sequence"/>
</dbReference>
<evidence type="ECO:0000256" key="1">
    <source>
        <dbReference type="ARBA" id="ARBA00004613"/>
    </source>
</evidence>
<feature type="transmembrane region" description="Helical" evidence="8">
    <location>
        <begin position="342"/>
        <end position="361"/>
    </location>
</feature>
<dbReference type="InterPro" id="IPR001254">
    <property type="entry name" value="Trypsin_dom"/>
</dbReference>
<name>A0A1A9ZA61_GLOPL</name>
<keyword evidence="9" id="KW-0732">Signal</keyword>
<evidence type="ECO:0000256" key="6">
    <source>
        <dbReference type="ARBA" id="ARBA00023157"/>
    </source>
</evidence>
<dbReference type="InterPro" id="IPR033116">
    <property type="entry name" value="TRYPSIN_SER"/>
</dbReference>
<sequence>MSRFMGIRALSLLLIKAIILAILSYNFGTASSTNATCQELKIVNGSAAEWNNTRHHVSLRSRLKDSYFFGTGHLCGGSLISENIVLCAAHCFADQKTFDGSYLSDEEFVIVMGNLDRFEQNENTLIYDVKEVVKAAKIFNFTSYDNDIALAILNDSVPINHPTIKTVILNDALLHRDTMCEIFGWGETEQVFQFVCLWIRKSFSKGPPHMANLSDILMRLEVPIIAVEDCRNNTTYGNKILDGMLCAGYMAGERDACKGDSGGSLMCNGVQAGVISWGKGCAEPYSPGVYANVAYYKDWILKQSKVHNGVLPVFVNGTVGAVNNVMNGPNAAVANFNFSDSVVVIIIFFMLYIFYLTPNILN</sequence>
<dbReference type="PROSITE" id="PS50240">
    <property type="entry name" value="TRYPSIN_DOM"/>
    <property type="match status" value="1"/>
</dbReference>
<proteinExistence type="inferred from homology"/>
<dbReference type="PRINTS" id="PR00722">
    <property type="entry name" value="CHYMOTRYPSIN"/>
</dbReference>
<evidence type="ECO:0000313" key="11">
    <source>
        <dbReference type="EnsemblMetazoa" id="GPAI008345-PA"/>
    </source>
</evidence>
<evidence type="ECO:0000313" key="12">
    <source>
        <dbReference type="Proteomes" id="UP000092445"/>
    </source>
</evidence>
<protein>
    <recommendedName>
        <fullName evidence="10">Peptidase S1 domain-containing protein</fullName>
    </recommendedName>
</protein>
<dbReference type="AlphaFoldDB" id="A0A1A9ZA61"/>
<reference evidence="11" key="2">
    <citation type="submission" date="2020-05" db="UniProtKB">
        <authorList>
            <consortium name="EnsemblMetazoa"/>
        </authorList>
    </citation>
    <scope>IDENTIFICATION</scope>
    <source>
        <strain evidence="11">IAEA</strain>
    </source>
</reference>
<dbReference type="Pfam" id="PF00089">
    <property type="entry name" value="Trypsin"/>
    <property type="match status" value="1"/>
</dbReference>
<dbReference type="STRING" id="7398.A0A1A9ZA61"/>
<dbReference type="PANTHER" id="PTHR24264:SF65">
    <property type="entry name" value="SRCR DOMAIN-CONTAINING PROTEIN"/>
    <property type="match status" value="1"/>
</dbReference>
<evidence type="ECO:0000256" key="2">
    <source>
        <dbReference type="ARBA" id="ARBA00022525"/>
    </source>
</evidence>
<dbReference type="Gene3D" id="2.40.10.10">
    <property type="entry name" value="Trypsin-like serine proteases"/>
    <property type="match status" value="1"/>
</dbReference>
<dbReference type="InterPro" id="IPR043504">
    <property type="entry name" value="Peptidase_S1_PA_chymotrypsin"/>
</dbReference>
<accession>A0A1A9ZA61</accession>
<dbReference type="InterPro" id="IPR001314">
    <property type="entry name" value="Peptidase_S1A"/>
</dbReference>
<comment type="subcellular location">
    <subcellularLocation>
        <location evidence="1">Secreted</location>
    </subcellularLocation>
</comment>
<dbReference type="PANTHER" id="PTHR24264">
    <property type="entry name" value="TRYPSIN-RELATED"/>
    <property type="match status" value="1"/>
</dbReference>
<dbReference type="InterPro" id="IPR050127">
    <property type="entry name" value="Serine_Proteases_S1"/>
</dbReference>
<dbReference type="SMART" id="SM00020">
    <property type="entry name" value="Tryp_SPc"/>
    <property type="match status" value="1"/>
</dbReference>
<dbReference type="SUPFAM" id="SSF50494">
    <property type="entry name" value="Trypsin-like serine proteases"/>
    <property type="match status" value="1"/>
</dbReference>
<dbReference type="CDD" id="cd00190">
    <property type="entry name" value="Tryp_SPc"/>
    <property type="match status" value="1"/>
</dbReference>
<evidence type="ECO:0000256" key="4">
    <source>
        <dbReference type="ARBA" id="ARBA00022801"/>
    </source>
</evidence>
<keyword evidence="8" id="KW-0472">Membrane</keyword>
<dbReference type="GO" id="GO:0006508">
    <property type="term" value="P:proteolysis"/>
    <property type="evidence" value="ECO:0007669"/>
    <property type="project" value="UniProtKB-KW"/>
</dbReference>
<keyword evidence="3" id="KW-0645">Protease</keyword>
<evidence type="ECO:0000256" key="7">
    <source>
        <dbReference type="ARBA" id="ARBA00024195"/>
    </source>
</evidence>
<dbReference type="GO" id="GO:0005615">
    <property type="term" value="C:extracellular space"/>
    <property type="evidence" value="ECO:0007669"/>
    <property type="project" value="TreeGrafter"/>
</dbReference>
<feature type="domain" description="Peptidase S1" evidence="10">
    <location>
        <begin position="42"/>
        <end position="305"/>
    </location>
</feature>
<dbReference type="PROSITE" id="PS00135">
    <property type="entry name" value="TRYPSIN_SER"/>
    <property type="match status" value="1"/>
</dbReference>
<dbReference type="VEuPathDB" id="VectorBase:GPAI008345"/>
<dbReference type="FunFam" id="2.40.10.10:FF:000002">
    <property type="entry name" value="Transmembrane protease serine"/>
    <property type="match status" value="1"/>
</dbReference>
<feature type="signal peptide" evidence="9">
    <location>
        <begin position="1"/>
        <end position="32"/>
    </location>
</feature>
<keyword evidence="8" id="KW-0812">Transmembrane</keyword>
<keyword evidence="5" id="KW-0720">Serine protease</keyword>
<evidence type="ECO:0000256" key="3">
    <source>
        <dbReference type="ARBA" id="ARBA00022670"/>
    </source>
</evidence>
<organism evidence="11 12">
    <name type="scientific">Glossina pallidipes</name>
    <name type="common">Tsetse fly</name>
    <dbReference type="NCBI Taxonomy" id="7398"/>
    <lineage>
        <taxon>Eukaryota</taxon>
        <taxon>Metazoa</taxon>
        <taxon>Ecdysozoa</taxon>
        <taxon>Arthropoda</taxon>
        <taxon>Hexapoda</taxon>
        <taxon>Insecta</taxon>
        <taxon>Pterygota</taxon>
        <taxon>Neoptera</taxon>
        <taxon>Endopterygota</taxon>
        <taxon>Diptera</taxon>
        <taxon>Brachycera</taxon>
        <taxon>Muscomorpha</taxon>
        <taxon>Hippoboscoidea</taxon>
        <taxon>Glossinidae</taxon>
        <taxon>Glossina</taxon>
    </lineage>
</organism>
<keyword evidence="6" id="KW-1015">Disulfide bond</keyword>
<keyword evidence="2" id="KW-0964">Secreted</keyword>
<keyword evidence="12" id="KW-1185">Reference proteome</keyword>
<keyword evidence="8" id="KW-1133">Transmembrane helix</keyword>
<comment type="similarity">
    <text evidence="7">Belongs to the peptidase S1 family. CLIP subfamily.</text>
</comment>
<reference evidence="12" key="1">
    <citation type="submission" date="2014-03" db="EMBL/GenBank/DDBJ databases">
        <authorList>
            <person name="Aksoy S."/>
            <person name="Warren W."/>
            <person name="Wilson R.K."/>
        </authorList>
    </citation>
    <scope>NUCLEOTIDE SEQUENCE [LARGE SCALE GENOMIC DNA]</scope>
    <source>
        <strain evidence="12">IAEA</strain>
    </source>
</reference>
<dbReference type="EnsemblMetazoa" id="GPAI008345-RA">
    <property type="protein sequence ID" value="GPAI008345-PA"/>
    <property type="gene ID" value="GPAI008345"/>
</dbReference>